<feature type="compositionally biased region" description="Low complexity" evidence="2">
    <location>
        <begin position="10"/>
        <end position="61"/>
    </location>
</feature>
<sequence length="399" mass="45189">MNGSIWTADSSSHTTPQPTAATPTATATATSTSTSTSLRPTLTSTTTSTSATTTMPSYSSPRTTFPLAVESPNMSTTDPSTAPTNPPTSTTTASWDRPNPHSIPNSKTSQYIDKITSENDRLRRELHAEKLLREDESKRVSAARSAAEDSRAEFQHLQVLADTNGRAIERKDRKLEELKTTLEAEVKRRRSAEQRAEEALKMLGDTRSETQRQLSQAYEMKGMAETYLETAREGFRRIVEGYEKKVRSINEELNELRRQRLEDADKIKRQAVVVEQLHHEMGRSARAEGKLGDLMKAYKEEHRKDIEALLQEAERMRNALPDKEREAEDLVQSLVQVRDKMRWVVTQSERQKEQESQQENRGQEGQGQEQRLPLHSRQQSSSQTQSSGPRPQKKKQMNP</sequence>
<accession>A0A6A7AXM3</accession>
<evidence type="ECO:0000313" key="3">
    <source>
        <dbReference type="EMBL" id="KAF2847564.1"/>
    </source>
</evidence>
<protein>
    <recommendedName>
        <fullName evidence="5">SWI5-dependent HO expression protein 3</fullName>
    </recommendedName>
</protein>
<evidence type="ECO:0000313" key="4">
    <source>
        <dbReference type="Proteomes" id="UP000799423"/>
    </source>
</evidence>
<feature type="region of interest" description="Disordered" evidence="2">
    <location>
        <begin position="346"/>
        <end position="399"/>
    </location>
</feature>
<evidence type="ECO:0008006" key="5">
    <source>
        <dbReference type="Google" id="ProtNLM"/>
    </source>
</evidence>
<gene>
    <name evidence="3" type="ORF">T440DRAFT_470864</name>
</gene>
<feature type="compositionally biased region" description="Low complexity" evidence="2">
    <location>
        <begin position="75"/>
        <end position="94"/>
    </location>
</feature>
<proteinExistence type="predicted"/>
<feature type="coiled-coil region" evidence="1">
    <location>
        <begin position="168"/>
        <end position="209"/>
    </location>
</feature>
<organism evidence="3 4">
    <name type="scientific">Plenodomus tracheiphilus IPT5</name>
    <dbReference type="NCBI Taxonomy" id="1408161"/>
    <lineage>
        <taxon>Eukaryota</taxon>
        <taxon>Fungi</taxon>
        <taxon>Dikarya</taxon>
        <taxon>Ascomycota</taxon>
        <taxon>Pezizomycotina</taxon>
        <taxon>Dothideomycetes</taxon>
        <taxon>Pleosporomycetidae</taxon>
        <taxon>Pleosporales</taxon>
        <taxon>Pleosporineae</taxon>
        <taxon>Leptosphaeriaceae</taxon>
        <taxon>Plenodomus</taxon>
    </lineage>
</organism>
<feature type="compositionally biased region" description="Low complexity" evidence="2">
    <location>
        <begin position="366"/>
        <end position="387"/>
    </location>
</feature>
<evidence type="ECO:0000256" key="2">
    <source>
        <dbReference type="SAM" id="MobiDB-lite"/>
    </source>
</evidence>
<dbReference type="OrthoDB" id="3918393at2759"/>
<dbReference type="AlphaFoldDB" id="A0A6A7AXM3"/>
<feature type="coiled-coil region" evidence="1">
    <location>
        <begin position="299"/>
        <end position="333"/>
    </location>
</feature>
<dbReference type="EMBL" id="MU006324">
    <property type="protein sequence ID" value="KAF2847564.1"/>
    <property type="molecule type" value="Genomic_DNA"/>
</dbReference>
<keyword evidence="1" id="KW-0175">Coiled coil</keyword>
<feature type="region of interest" description="Disordered" evidence="2">
    <location>
        <begin position="1"/>
        <end position="110"/>
    </location>
</feature>
<dbReference type="Proteomes" id="UP000799423">
    <property type="component" value="Unassembled WGS sequence"/>
</dbReference>
<name>A0A6A7AXM3_9PLEO</name>
<keyword evidence="4" id="KW-1185">Reference proteome</keyword>
<feature type="coiled-coil region" evidence="1">
    <location>
        <begin position="239"/>
        <end position="270"/>
    </location>
</feature>
<evidence type="ECO:0000256" key="1">
    <source>
        <dbReference type="SAM" id="Coils"/>
    </source>
</evidence>
<reference evidence="3" key="1">
    <citation type="submission" date="2020-01" db="EMBL/GenBank/DDBJ databases">
        <authorList>
            <consortium name="DOE Joint Genome Institute"/>
            <person name="Haridas S."/>
            <person name="Albert R."/>
            <person name="Binder M."/>
            <person name="Bloem J."/>
            <person name="Labutti K."/>
            <person name="Salamov A."/>
            <person name="Andreopoulos B."/>
            <person name="Baker S.E."/>
            <person name="Barry K."/>
            <person name="Bills G."/>
            <person name="Bluhm B.H."/>
            <person name="Cannon C."/>
            <person name="Castanera R."/>
            <person name="Culley D.E."/>
            <person name="Daum C."/>
            <person name="Ezra D."/>
            <person name="Gonzalez J.B."/>
            <person name="Henrissat B."/>
            <person name="Kuo A."/>
            <person name="Liang C."/>
            <person name="Lipzen A."/>
            <person name="Lutzoni F."/>
            <person name="Magnuson J."/>
            <person name="Mondo S."/>
            <person name="Nolan M."/>
            <person name="Ohm R."/>
            <person name="Pangilinan J."/>
            <person name="Park H.-J."/>
            <person name="Ramirez L."/>
            <person name="Alfaro M."/>
            <person name="Sun H."/>
            <person name="Tritt A."/>
            <person name="Yoshinaga Y."/>
            <person name="Zwiers L.-H."/>
            <person name="Turgeon B.G."/>
            <person name="Goodwin S.B."/>
            <person name="Spatafora J.W."/>
            <person name="Crous P.W."/>
            <person name="Grigoriev I.V."/>
        </authorList>
    </citation>
    <scope>NUCLEOTIDE SEQUENCE</scope>
    <source>
        <strain evidence="3">IPT5</strain>
    </source>
</reference>